<reference evidence="6 7" key="1">
    <citation type="submission" date="2016-10" db="EMBL/GenBank/DDBJ databases">
        <authorList>
            <person name="de Groot N.N."/>
        </authorList>
    </citation>
    <scope>NUCLEOTIDE SEQUENCE [LARGE SCALE GENOMIC DNA]</scope>
    <source>
        <strain evidence="6 7">ATCC 51327</strain>
    </source>
</reference>
<dbReference type="InterPro" id="IPR047640">
    <property type="entry name" value="RpiR-like"/>
</dbReference>
<dbReference type="InterPro" id="IPR035472">
    <property type="entry name" value="RpiR-like_SIS"/>
</dbReference>
<dbReference type="InterPro" id="IPR046348">
    <property type="entry name" value="SIS_dom_sf"/>
</dbReference>
<keyword evidence="1" id="KW-0805">Transcription regulation</keyword>
<proteinExistence type="predicted"/>
<dbReference type="InterPro" id="IPR036388">
    <property type="entry name" value="WH-like_DNA-bd_sf"/>
</dbReference>
<keyword evidence="2" id="KW-0238">DNA-binding</keyword>
<dbReference type="Gene3D" id="3.40.50.10490">
    <property type="entry name" value="Glucose-6-phosphate isomerase like protein, domain 1"/>
    <property type="match status" value="1"/>
</dbReference>
<evidence type="ECO:0000259" key="5">
    <source>
        <dbReference type="PROSITE" id="PS51464"/>
    </source>
</evidence>
<feature type="domain" description="SIS" evidence="5">
    <location>
        <begin position="125"/>
        <end position="265"/>
    </location>
</feature>
<dbReference type="SUPFAM" id="SSF53697">
    <property type="entry name" value="SIS domain"/>
    <property type="match status" value="1"/>
</dbReference>
<evidence type="ECO:0000256" key="2">
    <source>
        <dbReference type="ARBA" id="ARBA00023125"/>
    </source>
</evidence>
<evidence type="ECO:0000313" key="6">
    <source>
        <dbReference type="EMBL" id="SFL71562.1"/>
    </source>
</evidence>
<dbReference type="RefSeq" id="WP_089861937.1">
    <property type="nucleotide sequence ID" value="NZ_FOTI01000026.1"/>
</dbReference>
<feature type="domain" description="HTH rpiR-type" evidence="4">
    <location>
        <begin position="1"/>
        <end position="77"/>
    </location>
</feature>
<dbReference type="PANTHER" id="PTHR30514:SF1">
    <property type="entry name" value="HTH-TYPE TRANSCRIPTIONAL REGULATOR HEXR-RELATED"/>
    <property type="match status" value="1"/>
</dbReference>
<organism evidence="6 7">
    <name type="scientific">Halanaerobium salsuginis</name>
    <dbReference type="NCBI Taxonomy" id="29563"/>
    <lineage>
        <taxon>Bacteria</taxon>
        <taxon>Bacillati</taxon>
        <taxon>Bacillota</taxon>
        <taxon>Clostridia</taxon>
        <taxon>Halanaerobiales</taxon>
        <taxon>Halanaerobiaceae</taxon>
        <taxon>Halanaerobium</taxon>
    </lineage>
</organism>
<keyword evidence="7" id="KW-1185">Reference proteome</keyword>
<dbReference type="OrthoDB" id="3684496at2"/>
<dbReference type="Proteomes" id="UP000199006">
    <property type="component" value="Unassembled WGS sequence"/>
</dbReference>
<dbReference type="STRING" id="29563.SAMN02983006_01859"/>
<dbReference type="Pfam" id="PF01418">
    <property type="entry name" value="HTH_6"/>
    <property type="match status" value="1"/>
</dbReference>
<gene>
    <name evidence="6" type="ORF">SAMN02983006_01859</name>
</gene>
<dbReference type="Pfam" id="PF01380">
    <property type="entry name" value="SIS"/>
    <property type="match status" value="1"/>
</dbReference>
<dbReference type="GO" id="GO:0097367">
    <property type="term" value="F:carbohydrate derivative binding"/>
    <property type="evidence" value="ECO:0007669"/>
    <property type="project" value="InterPro"/>
</dbReference>
<sequence length="284" mass="31221">MKVLLKIKNIYADLTATEKKIADYILANSQEAAELAVTELAQASQSSPASVVRFCKKIDYQGFQDFKFALVKNLSELDSADQQQIYDDIAVEDSLTEIMDKLAHDNIRVIENTVELLSAAELEAAVNALQTAENVYIFGIGASGLVAKDLQHKLMRVKKTVIYYSDTHAQLASAANIEAGDLAIAISYSGQSREVYKALTTAQKRGAQTISITKYSANPLAKISQIKLQVAGSEKNLRLGAITSRIAQLTAVDILFVAYARKNFAQITEYLKNTRDSVEEFKLN</sequence>
<dbReference type="InterPro" id="IPR001347">
    <property type="entry name" value="SIS_dom"/>
</dbReference>
<evidence type="ECO:0000259" key="4">
    <source>
        <dbReference type="PROSITE" id="PS51071"/>
    </source>
</evidence>
<dbReference type="InterPro" id="IPR009057">
    <property type="entry name" value="Homeodomain-like_sf"/>
</dbReference>
<dbReference type="AlphaFoldDB" id="A0A1I4JYI7"/>
<dbReference type="SUPFAM" id="SSF46689">
    <property type="entry name" value="Homeodomain-like"/>
    <property type="match status" value="1"/>
</dbReference>
<dbReference type="PROSITE" id="PS51464">
    <property type="entry name" value="SIS"/>
    <property type="match status" value="1"/>
</dbReference>
<name>A0A1I4JYI7_9FIRM</name>
<dbReference type="EMBL" id="FOTI01000026">
    <property type="protein sequence ID" value="SFL71562.1"/>
    <property type="molecule type" value="Genomic_DNA"/>
</dbReference>
<dbReference type="InterPro" id="IPR000281">
    <property type="entry name" value="HTH_RpiR"/>
</dbReference>
<keyword evidence="3" id="KW-0804">Transcription</keyword>
<accession>A0A1I4JYI7</accession>
<evidence type="ECO:0000256" key="3">
    <source>
        <dbReference type="ARBA" id="ARBA00023163"/>
    </source>
</evidence>
<evidence type="ECO:0000256" key="1">
    <source>
        <dbReference type="ARBA" id="ARBA00023015"/>
    </source>
</evidence>
<dbReference type="GO" id="GO:0003677">
    <property type="term" value="F:DNA binding"/>
    <property type="evidence" value="ECO:0007669"/>
    <property type="project" value="UniProtKB-KW"/>
</dbReference>
<dbReference type="PROSITE" id="PS51071">
    <property type="entry name" value="HTH_RPIR"/>
    <property type="match status" value="1"/>
</dbReference>
<evidence type="ECO:0000313" key="7">
    <source>
        <dbReference type="Proteomes" id="UP000199006"/>
    </source>
</evidence>
<protein>
    <submittedName>
        <fullName evidence="6">Transcriptional regulator, RpiR family</fullName>
    </submittedName>
</protein>
<dbReference type="PANTHER" id="PTHR30514">
    <property type="entry name" value="GLUCOKINASE"/>
    <property type="match status" value="1"/>
</dbReference>
<dbReference type="GO" id="GO:1901135">
    <property type="term" value="P:carbohydrate derivative metabolic process"/>
    <property type="evidence" value="ECO:0007669"/>
    <property type="project" value="InterPro"/>
</dbReference>
<dbReference type="Gene3D" id="1.10.10.10">
    <property type="entry name" value="Winged helix-like DNA-binding domain superfamily/Winged helix DNA-binding domain"/>
    <property type="match status" value="1"/>
</dbReference>
<dbReference type="GO" id="GO:0003700">
    <property type="term" value="F:DNA-binding transcription factor activity"/>
    <property type="evidence" value="ECO:0007669"/>
    <property type="project" value="InterPro"/>
</dbReference>
<dbReference type="CDD" id="cd05013">
    <property type="entry name" value="SIS_RpiR"/>
    <property type="match status" value="1"/>
</dbReference>